<evidence type="ECO:0000313" key="1">
    <source>
        <dbReference type="EMBL" id="SHM06001.1"/>
    </source>
</evidence>
<protein>
    <submittedName>
        <fullName evidence="1">Zinc-binding dehydrogenase</fullName>
    </submittedName>
</protein>
<reference evidence="1 2" key="1">
    <citation type="submission" date="2016-11" db="EMBL/GenBank/DDBJ databases">
        <authorList>
            <person name="Jaros S."/>
            <person name="Januszkiewicz K."/>
            <person name="Wedrychowicz H."/>
        </authorList>
    </citation>
    <scope>NUCLEOTIDE SEQUENCE [LARGE SCALE GENOMIC DNA]</scope>
    <source>
        <strain evidence="1 2">CGMCC 4.2025</strain>
    </source>
</reference>
<name>A0A1M7FPI5_9ACTN</name>
<gene>
    <name evidence="1" type="ORF">SAMN05216499_10820</name>
</gene>
<dbReference type="EMBL" id="FRBI01000008">
    <property type="protein sequence ID" value="SHM06001.1"/>
    <property type="molecule type" value="Genomic_DNA"/>
</dbReference>
<accession>A0A1M7FPI5</accession>
<proteinExistence type="predicted"/>
<dbReference type="Pfam" id="PF13602">
    <property type="entry name" value="ADH_zinc_N_2"/>
    <property type="match status" value="1"/>
</dbReference>
<keyword evidence="2" id="KW-1185">Reference proteome</keyword>
<sequence>MKAVRFHEYGELEVPIARSYPLESVQDAFRELERGHTHGKIVLRP</sequence>
<evidence type="ECO:0000313" key="2">
    <source>
        <dbReference type="Proteomes" id="UP000184111"/>
    </source>
</evidence>
<organism evidence="1 2">
    <name type="scientific">Actinacidiphila paucisporea</name>
    <dbReference type="NCBI Taxonomy" id="310782"/>
    <lineage>
        <taxon>Bacteria</taxon>
        <taxon>Bacillati</taxon>
        <taxon>Actinomycetota</taxon>
        <taxon>Actinomycetes</taxon>
        <taxon>Kitasatosporales</taxon>
        <taxon>Streptomycetaceae</taxon>
        <taxon>Actinacidiphila</taxon>
    </lineage>
</organism>
<dbReference type="STRING" id="310782.SAMN05216499_10820"/>
<dbReference type="Gene3D" id="3.90.180.10">
    <property type="entry name" value="Medium-chain alcohol dehydrogenases, catalytic domain"/>
    <property type="match status" value="1"/>
</dbReference>
<dbReference type="AlphaFoldDB" id="A0A1M7FPI5"/>
<dbReference type="Proteomes" id="UP000184111">
    <property type="component" value="Unassembled WGS sequence"/>
</dbReference>
<dbReference type="RefSeq" id="WP_235002156.1">
    <property type="nucleotide sequence ID" value="NZ_FRBI01000008.1"/>
</dbReference>